<name>A0ABR7QQU1_9FLAO</name>
<reference evidence="3 4" key="1">
    <citation type="submission" date="2020-08" db="EMBL/GenBank/DDBJ databases">
        <title>Arenibacter gaetbuli sp. nov., isolated from a sand dune.</title>
        <authorList>
            <person name="Park S."/>
            <person name="Yoon J.-H."/>
        </authorList>
    </citation>
    <scope>NUCLEOTIDE SEQUENCE [LARGE SCALE GENOMIC DNA]</scope>
    <source>
        <strain evidence="3 4">BSSL-BM3</strain>
    </source>
</reference>
<feature type="domain" description="Amidohydrolase-related" evidence="2">
    <location>
        <begin position="720"/>
        <end position="1054"/>
    </location>
</feature>
<comment type="caution">
    <text evidence="3">The sequence shown here is derived from an EMBL/GenBank/DDBJ whole genome shotgun (WGS) entry which is preliminary data.</text>
</comment>
<evidence type="ECO:0000256" key="1">
    <source>
        <dbReference type="ARBA" id="ARBA00009820"/>
    </source>
</evidence>
<dbReference type="Proteomes" id="UP000618952">
    <property type="component" value="Unassembled WGS sequence"/>
</dbReference>
<keyword evidence="4" id="KW-1185">Reference proteome</keyword>
<dbReference type="EMBL" id="JACLHY010000019">
    <property type="protein sequence ID" value="MBC8769561.1"/>
    <property type="molecule type" value="Genomic_DNA"/>
</dbReference>
<dbReference type="SUPFAM" id="SSF69304">
    <property type="entry name" value="Tricorn protease N-terminal domain"/>
    <property type="match status" value="2"/>
</dbReference>
<dbReference type="InterPro" id="IPR011659">
    <property type="entry name" value="WD40"/>
</dbReference>
<sequence length="1100" mass="122473">MKNSILFTLLILICQTSNSQDTEETKKDKWDVSNPALSFKNVSITSDEGSWMSLDVSPDGSQIVFDMLGDIYTMPITGGSATLIREGHAYEVQPRYSPDGKHISFTSDAGGGDNIWIMNTDGTEAKQITKEDFRLVNNAVWSVDGNYIFCRKHFTATRSLGAGEIWMYHKSGGKGIQLTKKKNDQQDAGEPWASPDGKYVYYSEDVYPGGAFQYNKDPNSQIYVINRYNLEDGETERVTGGPGGAIRPVISHDGKVMAFVKRVREKTVLYLHDLKSGKEWPIYDQLSKDQQETWAVFGPYTGFNFTPDDRSIIIWAQGKIKNIDVYSLKVTDIPFEATANHKIVNALRFKNNAAPDTFSPKAIRNAVTSPDGKNLIFNAAGYLWKKALPNGTPVRLTSGTDLEFEPSFSKDGKYLVYVTWNDENMGTIQRLDLTSPKNKPVTLTSEMAIYREPSFSPKDNNLIVYREEAGNGHQGYVNTKEPGIYLLDVNYTKKGGFKSNKKLVIKEGEFPAFNKDASRIYYQTGGYLFGELTKTLKSVNLEGKEARELVKSKYAQRIIPSPDDNWIAFTNLYKVYIAALPMTGNTIELDGKATNVPVAQVARDAGINLHWSANSSKLNWTLGDAFFSTAINQRFLFLEGAPDSIPKMDTLGIKINLSLASDKPKGTIAFTGARIITMNEDEVLENGTILIKDNKITGIGPTNSLSIPADAKIIDVSGKTIMPGLIDVHAHLGHFRFGLSPQKHWQYYTNLAYGVTTTHDPSANTEMVFSQSEMVRAGNMVGPRIFSTGAILYGADGDFKATVNNLEDARSAIYRTKAFGAFSVKSYNQPRRDQRQQIIKAANEYEIQVVPEGGSTFFHNMSMILDGHTGIEHNIPVANLSKDVVQLWAASQTGYTPTLIVNYGGLNGEYYWYQTTNVWEDEKLLKYTPRSVIDSRSRHRTMAPIKEYENGHILVSKNAKKLSDAGVKVNLGAHGQIQGLGAHWELWMLAQGGMTNMEALKAATINGANYLGMDDQIGALKEGMLADLIVLDKNPLENIRNSNSVRYTMINGRLYDTETMDEVGNYEKPRSAFYWEMNDYAPGFDWHGETYSGCSCEIGH</sequence>
<dbReference type="Pfam" id="PF01979">
    <property type="entry name" value="Amidohydro_1"/>
    <property type="match status" value="1"/>
</dbReference>
<evidence type="ECO:0000259" key="2">
    <source>
        <dbReference type="Pfam" id="PF01979"/>
    </source>
</evidence>
<dbReference type="InterPro" id="IPR011042">
    <property type="entry name" value="6-blade_b-propeller_TolB-like"/>
</dbReference>
<protein>
    <submittedName>
        <fullName evidence="3">PD40 domain-containing protein</fullName>
    </submittedName>
</protein>
<evidence type="ECO:0000313" key="3">
    <source>
        <dbReference type="EMBL" id="MBC8769561.1"/>
    </source>
</evidence>
<dbReference type="Pfam" id="PF07676">
    <property type="entry name" value="PD40"/>
    <property type="match status" value="2"/>
</dbReference>
<dbReference type="InterPro" id="IPR032466">
    <property type="entry name" value="Metal_Hydrolase"/>
</dbReference>
<organism evidence="3 4">
    <name type="scientific">Arenibacter arenosicollis</name>
    <dbReference type="NCBI Taxonomy" id="2762274"/>
    <lineage>
        <taxon>Bacteria</taxon>
        <taxon>Pseudomonadati</taxon>
        <taxon>Bacteroidota</taxon>
        <taxon>Flavobacteriia</taxon>
        <taxon>Flavobacteriales</taxon>
        <taxon>Flavobacteriaceae</taxon>
        <taxon>Arenibacter</taxon>
    </lineage>
</organism>
<comment type="similarity">
    <text evidence="1">Belongs to the TolB family.</text>
</comment>
<dbReference type="Gene3D" id="2.30.40.10">
    <property type="entry name" value="Urease, subunit C, domain 1"/>
    <property type="match status" value="2"/>
</dbReference>
<proteinExistence type="inferred from homology"/>
<dbReference type="Gene3D" id="2.120.10.60">
    <property type="entry name" value="Tricorn protease N-terminal domain"/>
    <property type="match status" value="1"/>
</dbReference>
<gene>
    <name evidence="3" type="ORF">H4O18_16300</name>
</gene>
<dbReference type="RefSeq" id="WP_187586506.1">
    <property type="nucleotide sequence ID" value="NZ_JACLHY010000019.1"/>
</dbReference>
<dbReference type="PANTHER" id="PTHR36842:SF1">
    <property type="entry name" value="PROTEIN TOLB"/>
    <property type="match status" value="1"/>
</dbReference>
<dbReference type="InterPro" id="IPR011059">
    <property type="entry name" value="Metal-dep_hydrolase_composite"/>
</dbReference>
<evidence type="ECO:0000313" key="4">
    <source>
        <dbReference type="Proteomes" id="UP000618952"/>
    </source>
</evidence>
<dbReference type="Gene3D" id="3.20.20.140">
    <property type="entry name" value="Metal-dependent hydrolases"/>
    <property type="match status" value="2"/>
</dbReference>
<dbReference type="SUPFAM" id="SSF51338">
    <property type="entry name" value="Composite domain of metallo-dependent hydrolases"/>
    <property type="match status" value="1"/>
</dbReference>
<dbReference type="SUPFAM" id="SSF51556">
    <property type="entry name" value="Metallo-dependent hydrolases"/>
    <property type="match status" value="1"/>
</dbReference>
<accession>A0ABR7QQU1</accession>
<dbReference type="InterPro" id="IPR006680">
    <property type="entry name" value="Amidohydro-rel"/>
</dbReference>
<dbReference type="Gene3D" id="2.120.10.30">
    <property type="entry name" value="TolB, C-terminal domain"/>
    <property type="match status" value="2"/>
</dbReference>
<dbReference type="PANTHER" id="PTHR36842">
    <property type="entry name" value="PROTEIN TOLB HOMOLOG"/>
    <property type="match status" value="1"/>
</dbReference>